<dbReference type="Proteomes" id="UP001596380">
    <property type="component" value="Unassembled WGS sequence"/>
</dbReference>
<organism evidence="3 4">
    <name type="scientific">Actinomadura yumaensis</name>
    <dbReference type="NCBI Taxonomy" id="111807"/>
    <lineage>
        <taxon>Bacteria</taxon>
        <taxon>Bacillati</taxon>
        <taxon>Actinomycetota</taxon>
        <taxon>Actinomycetes</taxon>
        <taxon>Streptosporangiales</taxon>
        <taxon>Thermomonosporaceae</taxon>
        <taxon>Actinomadura</taxon>
    </lineage>
</organism>
<dbReference type="InterPro" id="IPR036010">
    <property type="entry name" value="2Fe-2S_ferredoxin-like_sf"/>
</dbReference>
<dbReference type="Pfam" id="PF13510">
    <property type="entry name" value="Fer2_4"/>
    <property type="match status" value="1"/>
</dbReference>
<evidence type="ECO:0000256" key="1">
    <source>
        <dbReference type="ARBA" id="ARBA00023002"/>
    </source>
</evidence>
<dbReference type="InterPro" id="IPR042204">
    <property type="entry name" value="2Fe-2S-bd_N"/>
</dbReference>
<keyword evidence="4" id="KW-1185">Reference proteome</keyword>
<dbReference type="Gene3D" id="3.10.20.440">
    <property type="entry name" value="2Fe-2S iron-sulphur cluster binding domain, sarcosine oxidase, alpha subunit, N-terminal domain"/>
    <property type="match status" value="1"/>
</dbReference>
<accession>A0ABW2CU84</accession>
<dbReference type="SUPFAM" id="SSF54292">
    <property type="entry name" value="2Fe-2S ferredoxin-like"/>
    <property type="match status" value="1"/>
</dbReference>
<name>A0ABW2CU84_9ACTN</name>
<gene>
    <name evidence="3" type="ORF">ACFQKB_36800</name>
</gene>
<proteinExistence type="predicted"/>
<sequence>MSPRLVPASADAAGRRPDVPLRITVDGVPYNGAAGQTIAGVLLAAGRRSWRNGPSGAPRGVFCGIGACFDCLVTVNGDRDVRACRRRAADGDAVTTQSRAADSADPAGTDGGER</sequence>
<protein>
    <submittedName>
        <fullName evidence="3">(2Fe-2S)-binding protein</fullName>
    </submittedName>
</protein>
<reference evidence="4" key="1">
    <citation type="journal article" date="2019" name="Int. J. Syst. Evol. Microbiol.">
        <title>The Global Catalogue of Microorganisms (GCM) 10K type strain sequencing project: providing services to taxonomists for standard genome sequencing and annotation.</title>
        <authorList>
            <consortium name="The Broad Institute Genomics Platform"/>
            <consortium name="The Broad Institute Genome Sequencing Center for Infectious Disease"/>
            <person name="Wu L."/>
            <person name="Ma J."/>
        </authorList>
    </citation>
    <scope>NUCLEOTIDE SEQUENCE [LARGE SCALE GENOMIC DNA]</scope>
    <source>
        <strain evidence="4">JCM 3369</strain>
    </source>
</reference>
<feature type="region of interest" description="Disordered" evidence="2">
    <location>
        <begin position="87"/>
        <end position="114"/>
    </location>
</feature>
<comment type="caution">
    <text evidence="3">The sequence shown here is derived from an EMBL/GenBank/DDBJ whole genome shotgun (WGS) entry which is preliminary data.</text>
</comment>
<dbReference type="EMBL" id="JBHSXS010000036">
    <property type="protein sequence ID" value="MFC6885367.1"/>
    <property type="molecule type" value="Genomic_DNA"/>
</dbReference>
<evidence type="ECO:0000313" key="3">
    <source>
        <dbReference type="EMBL" id="MFC6885367.1"/>
    </source>
</evidence>
<dbReference type="RefSeq" id="WP_160825843.1">
    <property type="nucleotide sequence ID" value="NZ_JBHSXE010000001.1"/>
</dbReference>
<keyword evidence="1" id="KW-0560">Oxidoreductase</keyword>
<evidence type="ECO:0000256" key="2">
    <source>
        <dbReference type="SAM" id="MobiDB-lite"/>
    </source>
</evidence>
<evidence type="ECO:0000313" key="4">
    <source>
        <dbReference type="Proteomes" id="UP001596380"/>
    </source>
</evidence>